<sequence length="84" mass="9694">MHDDGESSDEDIPDEDVAKAFKQLYLTWKEECMTKLVLMLNRGSETVHEVLEVGKSVRGVKEIGFDYNFHNTKHKFVPPINRLS</sequence>
<dbReference type="Gramene" id="Psat04G0094600-T1">
    <property type="protein sequence ID" value="KAI5415724.1"/>
    <property type="gene ID" value="KIW84_040946"/>
</dbReference>
<organism evidence="1 2">
    <name type="scientific">Pisum sativum</name>
    <name type="common">Garden pea</name>
    <name type="synonym">Lathyrus oleraceus</name>
    <dbReference type="NCBI Taxonomy" id="3888"/>
    <lineage>
        <taxon>Eukaryota</taxon>
        <taxon>Viridiplantae</taxon>
        <taxon>Streptophyta</taxon>
        <taxon>Embryophyta</taxon>
        <taxon>Tracheophyta</taxon>
        <taxon>Spermatophyta</taxon>
        <taxon>Magnoliopsida</taxon>
        <taxon>eudicotyledons</taxon>
        <taxon>Gunneridae</taxon>
        <taxon>Pentapetalae</taxon>
        <taxon>rosids</taxon>
        <taxon>fabids</taxon>
        <taxon>Fabales</taxon>
        <taxon>Fabaceae</taxon>
        <taxon>Papilionoideae</taxon>
        <taxon>50 kb inversion clade</taxon>
        <taxon>NPAAA clade</taxon>
        <taxon>Hologalegina</taxon>
        <taxon>IRL clade</taxon>
        <taxon>Fabeae</taxon>
        <taxon>Lathyrus</taxon>
    </lineage>
</organism>
<evidence type="ECO:0000313" key="1">
    <source>
        <dbReference type="EMBL" id="KAI5415724.1"/>
    </source>
</evidence>
<dbReference type="Proteomes" id="UP001058974">
    <property type="component" value="Chromosome 4"/>
</dbReference>
<gene>
    <name evidence="1" type="ORF">KIW84_040946</name>
</gene>
<proteinExistence type="predicted"/>
<dbReference type="EMBL" id="JAMSHJ010000004">
    <property type="protein sequence ID" value="KAI5415724.1"/>
    <property type="molecule type" value="Genomic_DNA"/>
</dbReference>
<protein>
    <submittedName>
        <fullName evidence="1">Uncharacterized protein</fullName>
    </submittedName>
</protein>
<dbReference type="AlphaFoldDB" id="A0A9D4X6X9"/>
<accession>A0A9D4X6X9</accession>
<comment type="caution">
    <text evidence="1">The sequence shown here is derived from an EMBL/GenBank/DDBJ whole genome shotgun (WGS) entry which is preliminary data.</text>
</comment>
<reference evidence="1 2" key="1">
    <citation type="journal article" date="2022" name="Nat. Genet.">
        <title>Improved pea reference genome and pan-genome highlight genomic features and evolutionary characteristics.</title>
        <authorList>
            <person name="Yang T."/>
            <person name="Liu R."/>
            <person name="Luo Y."/>
            <person name="Hu S."/>
            <person name="Wang D."/>
            <person name="Wang C."/>
            <person name="Pandey M.K."/>
            <person name="Ge S."/>
            <person name="Xu Q."/>
            <person name="Li N."/>
            <person name="Li G."/>
            <person name="Huang Y."/>
            <person name="Saxena R.K."/>
            <person name="Ji Y."/>
            <person name="Li M."/>
            <person name="Yan X."/>
            <person name="He Y."/>
            <person name="Liu Y."/>
            <person name="Wang X."/>
            <person name="Xiang C."/>
            <person name="Varshney R.K."/>
            <person name="Ding H."/>
            <person name="Gao S."/>
            <person name="Zong X."/>
        </authorList>
    </citation>
    <scope>NUCLEOTIDE SEQUENCE [LARGE SCALE GENOMIC DNA]</scope>
    <source>
        <strain evidence="1 2">cv. Zhongwan 6</strain>
    </source>
</reference>
<name>A0A9D4X6X9_PEA</name>
<keyword evidence="2" id="KW-1185">Reference proteome</keyword>
<evidence type="ECO:0000313" key="2">
    <source>
        <dbReference type="Proteomes" id="UP001058974"/>
    </source>
</evidence>